<dbReference type="GO" id="GO:0006144">
    <property type="term" value="P:purine nucleobase metabolic process"/>
    <property type="evidence" value="ECO:0007669"/>
    <property type="project" value="UniProtKB-KW"/>
</dbReference>
<dbReference type="HAMAP" id="MF_00813">
    <property type="entry name" value="Allantoicase"/>
    <property type="match status" value="1"/>
</dbReference>
<dbReference type="GO" id="GO:0000256">
    <property type="term" value="P:allantoin catabolic process"/>
    <property type="evidence" value="ECO:0007669"/>
    <property type="project" value="InterPro"/>
</dbReference>
<dbReference type="GO" id="GO:0004037">
    <property type="term" value="F:allantoicase activity"/>
    <property type="evidence" value="ECO:0007669"/>
    <property type="project" value="UniProtKB-EC"/>
</dbReference>
<evidence type="ECO:0000256" key="3">
    <source>
        <dbReference type="ARBA" id="ARBA00012170"/>
    </source>
</evidence>
<dbReference type="FunFam" id="2.60.120.260:FF:000078">
    <property type="entry name" value="DAL2p Allantoicase"/>
    <property type="match status" value="1"/>
</dbReference>
<dbReference type="InterPro" id="IPR015908">
    <property type="entry name" value="Allantoicase_dom"/>
</dbReference>
<dbReference type="PANTHER" id="PTHR12045">
    <property type="entry name" value="ALLANTOICASE"/>
    <property type="match status" value="1"/>
</dbReference>
<gene>
    <name evidence="9" type="ORF">I9W82_004651</name>
</gene>
<feature type="domain" description="Allantoicase" evidence="8">
    <location>
        <begin position="28"/>
        <end position="179"/>
    </location>
</feature>
<evidence type="ECO:0000259" key="8">
    <source>
        <dbReference type="Pfam" id="PF03561"/>
    </source>
</evidence>
<dbReference type="PANTHER" id="PTHR12045:SF3">
    <property type="entry name" value="INACTIVE ALLANTOICASE-RELATED"/>
    <property type="match status" value="1"/>
</dbReference>
<feature type="domain" description="Allantoicase" evidence="8">
    <location>
        <begin position="198"/>
        <end position="335"/>
    </location>
</feature>
<dbReference type="Proteomes" id="UP000669133">
    <property type="component" value="Unassembled WGS sequence"/>
</dbReference>
<comment type="catalytic activity">
    <reaction evidence="1">
        <text>allantoate + H2O = (S)-ureidoglycolate + urea</text>
        <dbReference type="Rhea" id="RHEA:11016"/>
        <dbReference type="ChEBI" id="CHEBI:15377"/>
        <dbReference type="ChEBI" id="CHEBI:16199"/>
        <dbReference type="ChEBI" id="CHEBI:17536"/>
        <dbReference type="ChEBI" id="CHEBI:57296"/>
        <dbReference type="EC" id="3.5.3.4"/>
    </reaction>
</comment>
<dbReference type="InterPro" id="IPR005164">
    <property type="entry name" value="Allantoicase"/>
</dbReference>
<proteinExistence type="inferred from homology"/>
<comment type="similarity">
    <text evidence="2">Belongs to the allantoicase family.</text>
</comment>
<protein>
    <recommendedName>
        <fullName evidence="3">allantoicase</fullName>
        <ecNumber evidence="3">3.5.3.4</ecNumber>
    </recommendedName>
</protein>
<dbReference type="Pfam" id="PF03561">
    <property type="entry name" value="Allantoicase"/>
    <property type="match status" value="2"/>
</dbReference>
<dbReference type="PIRSF" id="PIRSF016516">
    <property type="entry name" value="Allantoicase"/>
    <property type="match status" value="1"/>
</dbReference>
<dbReference type="SUPFAM" id="SSF49785">
    <property type="entry name" value="Galactose-binding domain-like"/>
    <property type="match status" value="2"/>
</dbReference>
<keyword evidence="4" id="KW-0659">Purine metabolism</keyword>
<dbReference type="OrthoDB" id="10266039at2759"/>
<evidence type="ECO:0000256" key="4">
    <source>
        <dbReference type="ARBA" id="ARBA00022631"/>
    </source>
</evidence>
<comment type="caution">
    <text evidence="9">The sequence shown here is derived from an EMBL/GenBank/DDBJ whole genome shotgun (WGS) entry which is preliminary data.</text>
</comment>
<dbReference type="GeneID" id="93653280"/>
<dbReference type="EC" id="3.5.3.4" evidence="3"/>
<evidence type="ECO:0000256" key="5">
    <source>
        <dbReference type="ARBA" id="ARBA00022801"/>
    </source>
</evidence>
<organism evidence="9 10">
    <name type="scientific">Candida metapsilosis</name>
    <dbReference type="NCBI Taxonomy" id="273372"/>
    <lineage>
        <taxon>Eukaryota</taxon>
        <taxon>Fungi</taxon>
        <taxon>Dikarya</taxon>
        <taxon>Ascomycota</taxon>
        <taxon>Saccharomycotina</taxon>
        <taxon>Pichiomycetes</taxon>
        <taxon>Debaryomycetaceae</taxon>
        <taxon>Candida/Lodderomyces clade</taxon>
        <taxon>Candida</taxon>
    </lineage>
</organism>
<evidence type="ECO:0000313" key="10">
    <source>
        <dbReference type="Proteomes" id="UP000669133"/>
    </source>
</evidence>
<dbReference type="InterPro" id="IPR008979">
    <property type="entry name" value="Galactose-bd-like_sf"/>
</dbReference>
<dbReference type="NCBIfam" id="TIGR02961">
    <property type="entry name" value="allantoicase"/>
    <property type="match status" value="1"/>
</dbReference>
<sequence>MSKVLTEQQFKDQIVSKYVDVIGEKLDGKIHSFSDEWFAKAENLIKPKPPIRDATKFTYAGAWYDGWETRRHNEEEADWVIFKFGVSSANLIGCEVDTAFFSGNHAPAISVEAAQVFNDSDLDKLTDKDWETVIPKTECGPNQKHFFARDKLTEKNYTHARLRMYPDGGIARFRLYGHVVPVTKESSDVIDFASVKNGGVAIKVSDQHFGTADNLLLPGRGHDMSDGWETKRSREPGHTDWVVIRLGAPAKLQKVVIDTAHFRGNFPQKINVKGTSVKDENDIDKAEWTTIVPDSKTSADKEHEFTIKNNEALSHIKVTIIPDGGVKRIRAFGVRA</sequence>
<name>A0A8H7ZDK9_9ASCO</name>
<dbReference type="FunFam" id="2.60.120.260:FF:000059">
    <property type="entry name" value="Probable allantoicase"/>
    <property type="match status" value="1"/>
</dbReference>
<evidence type="ECO:0000256" key="6">
    <source>
        <dbReference type="ARBA" id="ARBA00056910"/>
    </source>
</evidence>
<evidence type="ECO:0000256" key="2">
    <source>
        <dbReference type="ARBA" id="ARBA00009242"/>
    </source>
</evidence>
<reference evidence="9 10" key="1">
    <citation type="submission" date="2020-12" db="EMBL/GenBank/DDBJ databases">
        <title>Effect of drift, selection, and recombination on the evolution of hybrid genomes in Candida yeast pathogens.</title>
        <authorList>
            <person name="Mixao V."/>
            <person name="Ksiezopolska E."/>
            <person name="Saus E."/>
            <person name="Boekhout T."/>
            <person name="Gacser A."/>
            <person name="Gabaldon T."/>
        </authorList>
    </citation>
    <scope>NUCLEOTIDE SEQUENCE [LARGE SCALE GENOMIC DNA]</scope>
    <source>
        <strain evidence="9 10">BP57</strain>
    </source>
</reference>
<keyword evidence="5" id="KW-0378">Hydrolase</keyword>
<dbReference type="RefSeq" id="XP_067546134.1">
    <property type="nucleotide sequence ID" value="XM_067693744.1"/>
</dbReference>
<evidence type="ECO:0000256" key="7">
    <source>
        <dbReference type="ARBA" id="ARBA00060607"/>
    </source>
</evidence>
<dbReference type="Gene3D" id="2.60.120.260">
    <property type="entry name" value="Galactose-binding domain-like"/>
    <property type="match status" value="2"/>
</dbReference>
<evidence type="ECO:0000256" key="1">
    <source>
        <dbReference type="ARBA" id="ARBA00001314"/>
    </source>
</evidence>
<comment type="function">
    <text evidence="6">Utilization of purines as secondary nitrogen sources, when primary sources are limiting.</text>
</comment>
<keyword evidence="10" id="KW-1185">Reference proteome</keyword>
<dbReference type="AlphaFoldDB" id="A0A8H7ZDK9"/>
<comment type="pathway">
    <text evidence="7">Nitrogen metabolism; (S)-allantoin degradation; (S)-ureidoglycolate from allantoate (aminidohydrolase route): step 1/1.</text>
</comment>
<accession>A0A8H7ZDK9</accession>
<evidence type="ECO:0000313" key="9">
    <source>
        <dbReference type="EMBL" id="KAG5417018.1"/>
    </source>
</evidence>
<dbReference type="EMBL" id="JAEOAQ010000007">
    <property type="protein sequence ID" value="KAG5417018.1"/>
    <property type="molecule type" value="Genomic_DNA"/>
</dbReference>